<reference evidence="1 2" key="1">
    <citation type="journal article" date="2014" name="Int. J. Syst. Evol. Microbiol.">
        <title>Complete genome sequence of Corynebacterium casei LMG S-19264T (=DSM 44701T), isolated from a smear-ripened cheese.</title>
        <authorList>
            <consortium name="US DOE Joint Genome Institute (JGI-PGF)"/>
            <person name="Walter F."/>
            <person name="Albersmeier A."/>
            <person name="Kalinowski J."/>
            <person name="Ruckert C."/>
        </authorList>
    </citation>
    <scope>NUCLEOTIDE SEQUENCE [LARGE SCALE GENOMIC DNA]</scope>
    <source>
        <strain evidence="1 2">CGMCC 1.15286</strain>
    </source>
</reference>
<gene>
    <name evidence="1" type="ORF">GCM10010918_37800</name>
</gene>
<proteinExistence type="predicted"/>
<protein>
    <submittedName>
        <fullName evidence="1">Uncharacterized protein</fullName>
    </submittedName>
</protein>
<dbReference type="Proteomes" id="UP000600247">
    <property type="component" value="Unassembled WGS sequence"/>
</dbReference>
<accession>A0A917HGA3</accession>
<comment type="caution">
    <text evidence="1">The sequence shown here is derived from an EMBL/GenBank/DDBJ whole genome shotgun (WGS) entry which is preliminary data.</text>
</comment>
<dbReference type="RefSeq" id="WP_188890745.1">
    <property type="nucleotide sequence ID" value="NZ_BMHY01000007.1"/>
</dbReference>
<name>A0A917HGA3_9BACL</name>
<evidence type="ECO:0000313" key="2">
    <source>
        <dbReference type="Proteomes" id="UP000600247"/>
    </source>
</evidence>
<evidence type="ECO:0000313" key="1">
    <source>
        <dbReference type="EMBL" id="GGG77539.1"/>
    </source>
</evidence>
<sequence length="257" mass="29522">MNNSEKVNEEAWISQMKSNAEALLPPAHLKRKIMEQIDMRNDNGDVLASVRVDTFQPSDPMDAIIQQLKPGMGKAIYIAGQGDRAVSQQTNYEAVLWPDSLEQLFQQAAPWNPPLPLEAELRRIEVYYGFDNVTEEEREAMIAESEQQGKSVVVRDLRPNTDIVGVRLLYDKADRSFECRLFGTTKSRIHVPDMEQQTIERLRIHGQEAVYLESEEMRRLIWATEHPQAPRAVQYELLAEHGDREWLLEIANTIPLV</sequence>
<dbReference type="AlphaFoldDB" id="A0A917HGA3"/>
<organism evidence="1 2">
    <name type="scientific">Paenibacillus radicis</name>
    <name type="common">ex Gao et al. 2016</name>
    <dbReference type="NCBI Taxonomy" id="1737354"/>
    <lineage>
        <taxon>Bacteria</taxon>
        <taxon>Bacillati</taxon>
        <taxon>Bacillota</taxon>
        <taxon>Bacilli</taxon>
        <taxon>Bacillales</taxon>
        <taxon>Paenibacillaceae</taxon>
        <taxon>Paenibacillus</taxon>
    </lineage>
</organism>
<dbReference type="EMBL" id="BMHY01000007">
    <property type="protein sequence ID" value="GGG77539.1"/>
    <property type="molecule type" value="Genomic_DNA"/>
</dbReference>
<keyword evidence="2" id="KW-1185">Reference proteome</keyword>